<name>A0ABS4PZJ8_9PSEU</name>
<dbReference type="InterPro" id="IPR038764">
    <property type="entry name" value="GNAT_N_AcTrfase_prd"/>
</dbReference>
<dbReference type="PROSITE" id="PS51186">
    <property type="entry name" value="GNAT"/>
    <property type="match status" value="1"/>
</dbReference>
<dbReference type="Proteomes" id="UP000741013">
    <property type="component" value="Unassembled WGS sequence"/>
</dbReference>
<dbReference type="SUPFAM" id="SSF55729">
    <property type="entry name" value="Acyl-CoA N-acyltransferases (Nat)"/>
    <property type="match status" value="1"/>
</dbReference>
<evidence type="ECO:0000313" key="3">
    <source>
        <dbReference type="Proteomes" id="UP000741013"/>
    </source>
</evidence>
<dbReference type="RefSeq" id="WP_209667815.1">
    <property type="nucleotide sequence ID" value="NZ_JAGGMS010000001.1"/>
</dbReference>
<feature type="domain" description="N-acetyltransferase" evidence="1">
    <location>
        <begin position="18"/>
        <end position="171"/>
    </location>
</feature>
<evidence type="ECO:0000313" key="2">
    <source>
        <dbReference type="EMBL" id="MBP2184857.1"/>
    </source>
</evidence>
<dbReference type="PANTHER" id="PTHR41700:SF1">
    <property type="entry name" value="N-ACETYLTRANSFERASE DOMAIN-CONTAINING PROTEIN"/>
    <property type="match status" value="1"/>
</dbReference>
<reference evidence="2 3" key="1">
    <citation type="submission" date="2021-03" db="EMBL/GenBank/DDBJ databases">
        <title>Sequencing the genomes of 1000 actinobacteria strains.</title>
        <authorList>
            <person name="Klenk H.-P."/>
        </authorList>
    </citation>
    <scope>NUCLEOTIDE SEQUENCE [LARGE SCALE GENOMIC DNA]</scope>
    <source>
        <strain evidence="2 3">DSM 45510</strain>
    </source>
</reference>
<dbReference type="Gene3D" id="3.40.630.30">
    <property type="match status" value="1"/>
</dbReference>
<comment type="caution">
    <text evidence="2">The sequence shown here is derived from an EMBL/GenBank/DDBJ whole genome shotgun (WGS) entry which is preliminary data.</text>
</comment>
<sequence length="282" mass="31472">MSKTGFRTPSAVSIGGTTTIRRLESIDEYRQCEKLQEQIWGPADIGGNRVVAMLTAQENGGHVFGAFAESGELAGFAYSFAGYGPDRRPRLCSIMIAVDERFRGQGLGYRLKQAQRHDSLAKGIEVITWTFDPLQRVNAALNIRRLGAIARTYRANLYGNFTGLNSGLDTDRLVVEWWLRRHPRPSRWHAPSLATPICQVIADPRSGLPRIASTDHDVDSDTLFLPIPPSLAELKRVDLALAQDWRARTRELFGDYLGRGYVVVDFLTAGSWPGYVLRRPPC</sequence>
<dbReference type="InterPro" id="IPR016181">
    <property type="entry name" value="Acyl_CoA_acyltransferase"/>
</dbReference>
<organism evidence="2 3">
    <name type="scientific">Amycolatopsis magusensis</name>
    <dbReference type="NCBI Taxonomy" id="882444"/>
    <lineage>
        <taxon>Bacteria</taxon>
        <taxon>Bacillati</taxon>
        <taxon>Actinomycetota</taxon>
        <taxon>Actinomycetes</taxon>
        <taxon>Pseudonocardiales</taxon>
        <taxon>Pseudonocardiaceae</taxon>
        <taxon>Amycolatopsis</taxon>
    </lineage>
</organism>
<accession>A0ABS4PZJ8</accession>
<dbReference type="EMBL" id="JAGGMS010000001">
    <property type="protein sequence ID" value="MBP2184857.1"/>
    <property type="molecule type" value="Genomic_DNA"/>
</dbReference>
<gene>
    <name evidence="2" type="ORF">JOM49_006383</name>
</gene>
<dbReference type="PANTHER" id="PTHR41700">
    <property type="entry name" value="GCN5-RELATED N-ACETYLTRANSFERASE"/>
    <property type="match status" value="1"/>
</dbReference>
<keyword evidence="3" id="KW-1185">Reference proteome</keyword>
<dbReference type="CDD" id="cd04301">
    <property type="entry name" value="NAT_SF"/>
    <property type="match status" value="1"/>
</dbReference>
<proteinExistence type="predicted"/>
<protein>
    <submittedName>
        <fullName evidence="2">GNAT superfamily acetyltransferase</fullName>
    </submittedName>
</protein>
<evidence type="ECO:0000259" key="1">
    <source>
        <dbReference type="PROSITE" id="PS51186"/>
    </source>
</evidence>
<dbReference type="InterPro" id="IPR000182">
    <property type="entry name" value="GNAT_dom"/>
</dbReference>
<dbReference type="Pfam" id="PF00583">
    <property type="entry name" value="Acetyltransf_1"/>
    <property type="match status" value="1"/>
</dbReference>